<comment type="similarity">
    <text evidence="2">Belongs to the HpcH/HpaI aldolase family.</text>
</comment>
<keyword evidence="7" id="KW-1185">Reference proteome</keyword>
<evidence type="ECO:0000259" key="5">
    <source>
        <dbReference type="Pfam" id="PF03328"/>
    </source>
</evidence>
<reference evidence="6 7" key="1">
    <citation type="submission" date="2022-06" db="EMBL/GenBank/DDBJ databases">
        <title>Roseomonas CN29.</title>
        <authorList>
            <person name="Cheng Y."/>
            <person name="He X."/>
        </authorList>
    </citation>
    <scope>NUCLEOTIDE SEQUENCE [LARGE SCALE GENOMIC DNA]</scope>
    <source>
        <strain evidence="6 7">CN29</strain>
    </source>
</reference>
<protein>
    <submittedName>
        <fullName evidence="6">CoA ester lyase</fullName>
    </submittedName>
</protein>
<dbReference type="InterPro" id="IPR040442">
    <property type="entry name" value="Pyrv_kinase-like_dom_sf"/>
</dbReference>
<evidence type="ECO:0000313" key="6">
    <source>
        <dbReference type="EMBL" id="MCR0982548.1"/>
    </source>
</evidence>
<comment type="caution">
    <text evidence="6">The sequence shown here is derived from an EMBL/GenBank/DDBJ whole genome shotgun (WGS) entry which is preliminary data.</text>
</comment>
<dbReference type="Gene3D" id="3.20.20.60">
    <property type="entry name" value="Phosphoenolpyruvate-binding domains"/>
    <property type="match status" value="1"/>
</dbReference>
<feature type="domain" description="HpcH/HpaI aldolase/citrate lyase" evidence="5">
    <location>
        <begin position="7"/>
        <end position="224"/>
    </location>
</feature>
<evidence type="ECO:0000256" key="1">
    <source>
        <dbReference type="ARBA" id="ARBA00001946"/>
    </source>
</evidence>
<dbReference type="Pfam" id="PF03328">
    <property type="entry name" value="HpcH_HpaI"/>
    <property type="match status" value="1"/>
</dbReference>
<proteinExistence type="inferred from homology"/>
<evidence type="ECO:0000313" key="7">
    <source>
        <dbReference type="Proteomes" id="UP001524642"/>
    </source>
</evidence>
<gene>
    <name evidence="6" type="ORF">NRP21_10850</name>
</gene>
<name>A0ABT1X587_9PROT</name>
<dbReference type="GO" id="GO:0016829">
    <property type="term" value="F:lyase activity"/>
    <property type="evidence" value="ECO:0007669"/>
    <property type="project" value="UniProtKB-KW"/>
</dbReference>
<sequence>MAPAIMRSKLFVPGSRPELFAKAVASRADALSFDLEDAVAPNRKEKARENLAGFLRGAEHGGKVIVVRVNGTGTPHFLPDLSAVAVPGTHMVNLPMVGDAAEVRDAAAALERAERENGVTEPIGLLCNVETPRALRLAHEIAAAHPRVRGLQIGYADLLEPAGIDRMDEAVLAHLRMTLRLAAAEAGVPAYDGAFAKVDRPDAYRAEAEAARRMGFAGKSCIHPSQIVAANEVFQPTLAEIARARRVVEAAREQIAAGTGAFMVDGGMVDAPFIASAEALLGLAQRLGLPATD</sequence>
<dbReference type="PANTHER" id="PTHR32308">
    <property type="entry name" value="LYASE BETA SUBUNIT, PUTATIVE (AFU_ORTHOLOGUE AFUA_4G13030)-RELATED"/>
    <property type="match status" value="1"/>
</dbReference>
<dbReference type="InterPro" id="IPR011206">
    <property type="entry name" value="Citrate_lyase_beta/mcl1/mcl2"/>
</dbReference>
<dbReference type="InterPro" id="IPR005000">
    <property type="entry name" value="Aldolase/citrate-lyase_domain"/>
</dbReference>
<evidence type="ECO:0000256" key="3">
    <source>
        <dbReference type="ARBA" id="ARBA00022723"/>
    </source>
</evidence>
<dbReference type="RefSeq" id="WP_257716221.1">
    <property type="nucleotide sequence ID" value="NZ_JANJOU010000008.1"/>
</dbReference>
<dbReference type="Proteomes" id="UP001524642">
    <property type="component" value="Unassembled WGS sequence"/>
</dbReference>
<evidence type="ECO:0000256" key="4">
    <source>
        <dbReference type="ARBA" id="ARBA00022842"/>
    </source>
</evidence>
<evidence type="ECO:0000256" key="2">
    <source>
        <dbReference type="ARBA" id="ARBA00005568"/>
    </source>
</evidence>
<keyword evidence="6" id="KW-0456">Lyase</keyword>
<organism evidence="6 7">
    <name type="scientific">Roseomonas populi</name>
    <dbReference type="NCBI Taxonomy" id="3121582"/>
    <lineage>
        <taxon>Bacteria</taxon>
        <taxon>Pseudomonadati</taxon>
        <taxon>Pseudomonadota</taxon>
        <taxon>Alphaproteobacteria</taxon>
        <taxon>Acetobacterales</taxon>
        <taxon>Roseomonadaceae</taxon>
        <taxon>Roseomonas</taxon>
    </lineage>
</organism>
<dbReference type="InterPro" id="IPR015813">
    <property type="entry name" value="Pyrv/PenolPyrv_kinase-like_dom"/>
</dbReference>
<dbReference type="PIRSF" id="PIRSF015582">
    <property type="entry name" value="Cit_lyase_B"/>
    <property type="match status" value="1"/>
</dbReference>
<accession>A0ABT1X587</accession>
<dbReference type="EMBL" id="JANJOU010000008">
    <property type="protein sequence ID" value="MCR0982548.1"/>
    <property type="molecule type" value="Genomic_DNA"/>
</dbReference>
<keyword evidence="3" id="KW-0479">Metal-binding</keyword>
<comment type="cofactor">
    <cofactor evidence="1">
        <name>Mg(2+)</name>
        <dbReference type="ChEBI" id="CHEBI:18420"/>
    </cofactor>
</comment>
<keyword evidence="4" id="KW-0460">Magnesium</keyword>
<dbReference type="PANTHER" id="PTHR32308:SF0">
    <property type="entry name" value="HPCH_HPAI ALDOLASE_CITRATE LYASE DOMAIN-CONTAINING PROTEIN"/>
    <property type="match status" value="1"/>
</dbReference>
<dbReference type="SUPFAM" id="SSF51621">
    <property type="entry name" value="Phosphoenolpyruvate/pyruvate domain"/>
    <property type="match status" value="1"/>
</dbReference>